<dbReference type="RefSeq" id="WP_228383054.1">
    <property type="nucleotide sequence ID" value="NZ_CP034671.2"/>
</dbReference>
<sequence length="47" mass="5539">MAARSQCSATKTLMVVSNRYLKRVGFDYWPYVQLTTHPDWSAFQQQQ</sequence>
<organism evidence="1">
    <name type="scientific">Synechococcus elongatus PCC 11802</name>
    <dbReference type="NCBI Taxonomy" id="2283154"/>
    <lineage>
        <taxon>Bacteria</taxon>
        <taxon>Bacillati</taxon>
        <taxon>Cyanobacteriota</taxon>
        <taxon>Cyanophyceae</taxon>
        <taxon>Synechococcales</taxon>
        <taxon>Synechococcaceae</taxon>
        <taxon>Synechococcus</taxon>
    </lineage>
</organism>
<name>A0AAU6R551_SYNEL</name>
<dbReference type="EMBL" id="CP034671">
    <property type="protein sequence ID" value="WZE38066.1"/>
    <property type="molecule type" value="Genomic_DNA"/>
</dbReference>
<accession>A0AAU6R551</accession>
<reference evidence="1" key="1">
    <citation type="submission" date="2024-01" db="EMBL/GenBank/DDBJ databases">
        <title>Synechococcus elongatus PCC 11802, a close yet different native of Synechococcus elongatus PCC 11801.</title>
        <authorList>
            <person name="Jaiswal D."/>
            <person name="Sengupta A."/>
            <person name="Sengupta S."/>
            <person name="Pakrasi H.B."/>
            <person name="Wangikar P."/>
        </authorList>
    </citation>
    <scope>NUCLEOTIDE SEQUENCE</scope>
    <source>
        <strain evidence="1">PCC 11802</strain>
    </source>
</reference>
<evidence type="ECO:0000313" key="1">
    <source>
        <dbReference type="EMBL" id="WZE38066.1"/>
    </source>
</evidence>
<gene>
    <name evidence="1" type="ORF">EKO22_03945</name>
</gene>
<protein>
    <submittedName>
        <fullName evidence="1">Uncharacterized protein</fullName>
    </submittedName>
</protein>
<proteinExistence type="predicted"/>
<dbReference type="AlphaFoldDB" id="A0AAU6R551"/>